<proteinExistence type="evidence at transcript level"/>
<evidence type="ECO:0000313" key="1">
    <source>
        <dbReference type="EMBL" id="CAM92115.1"/>
    </source>
</evidence>
<dbReference type="EMBL" id="AM706424">
    <property type="protein sequence ID" value="CAM92115.1"/>
    <property type="molecule type" value="mRNA"/>
</dbReference>
<organism evidence="1">
    <name type="scientific">Eristalis tenax</name>
    <name type="common">Drone fly</name>
    <name type="synonym">Musca tenax</name>
    <dbReference type="NCBI Taxonomy" id="198635"/>
    <lineage>
        <taxon>Eukaryota</taxon>
        <taxon>Metazoa</taxon>
        <taxon>Ecdysozoa</taxon>
        <taxon>Arthropoda</taxon>
        <taxon>Hexapoda</taxon>
        <taxon>Insecta</taxon>
        <taxon>Pterygota</taxon>
        <taxon>Neoptera</taxon>
        <taxon>Endopterygota</taxon>
        <taxon>Diptera</taxon>
        <taxon>Brachycera</taxon>
        <taxon>Muscomorpha</taxon>
        <taxon>Syrphoidea</taxon>
        <taxon>Syrphidae</taxon>
        <taxon>Eristalinae</taxon>
        <taxon>Eristalini</taxon>
        <taxon>Eristalis</taxon>
    </lineage>
</organism>
<sequence>SKRTFLKFQKEKTANNLLFNYYLQFYVSFIDLRKSKVSL</sequence>
<protein>
    <submittedName>
        <fullName evidence="1">Uncharacterized protein</fullName>
    </submittedName>
</protein>
<name>A4VBA6_ERITN</name>
<dbReference type="AlphaFoldDB" id="A4VBA6"/>
<feature type="non-terminal residue" evidence="1">
    <location>
        <position position="1"/>
    </location>
</feature>
<accession>A4VBA6</accession>
<reference evidence="1" key="1">
    <citation type="journal article" date="2007" name="BMC Genomics">
        <title>Analysis of the immune-inducible transcriptome from microbial stress resistant, rat-tailed maggots of the drone fly Eristalis tenax.</title>
        <authorList>
            <person name="Altincicek B."/>
            <person name="Vilcinskas A."/>
        </authorList>
    </citation>
    <scope>NUCLEOTIDE SEQUENCE</scope>
    <source>
        <strain evidence="1">16</strain>
    </source>
</reference>